<reference evidence="2" key="1">
    <citation type="journal article" date="2015" name="Nature">
        <title>Complex archaea that bridge the gap between prokaryotes and eukaryotes.</title>
        <authorList>
            <person name="Spang A."/>
            <person name="Saw J.H."/>
            <person name="Jorgensen S.L."/>
            <person name="Zaremba-Niedzwiedzka K."/>
            <person name="Martijn J."/>
            <person name="Lind A.E."/>
            <person name="van Eijk R."/>
            <person name="Schleper C."/>
            <person name="Guy L."/>
            <person name="Ettema T.J."/>
        </authorList>
    </citation>
    <scope>NUCLEOTIDE SEQUENCE</scope>
</reference>
<comment type="caution">
    <text evidence="2">The sequence shown here is derived from an EMBL/GenBank/DDBJ whole genome shotgun (WGS) entry which is preliminary data.</text>
</comment>
<feature type="transmembrane region" description="Helical" evidence="1">
    <location>
        <begin position="362"/>
        <end position="383"/>
    </location>
</feature>
<evidence type="ECO:0000256" key="1">
    <source>
        <dbReference type="SAM" id="Phobius"/>
    </source>
</evidence>
<name>A0A0F9UVD5_9ZZZZ</name>
<dbReference type="PANTHER" id="PTHR34219">
    <property type="entry name" value="IRON-REGULATED INNER MEMBRANE PROTEIN-RELATED"/>
    <property type="match status" value="1"/>
</dbReference>
<evidence type="ECO:0008006" key="3">
    <source>
        <dbReference type="Google" id="ProtNLM"/>
    </source>
</evidence>
<dbReference type="EMBL" id="LAZR01000796">
    <property type="protein sequence ID" value="KKN57603.1"/>
    <property type="molecule type" value="Genomic_DNA"/>
</dbReference>
<keyword evidence="1" id="KW-1133">Transmembrane helix</keyword>
<organism evidence="2">
    <name type="scientific">marine sediment metagenome</name>
    <dbReference type="NCBI Taxonomy" id="412755"/>
    <lineage>
        <taxon>unclassified sequences</taxon>
        <taxon>metagenomes</taxon>
        <taxon>ecological metagenomes</taxon>
    </lineage>
</organism>
<dbReference type="InterPro" id="IPR005625">
    <property type="entry name" value="PepSY-ass_TM"/>
</dbReference>
<feature type="transmembrane region" description="Helical" evidence="1">
    <location>
        <begin position="431"/>
        <end position="450"/>
    </location>
</feature>
<feature type="transmembrane region" description="Helical" evidence="1">
    <location>
        <begin position="459"/>
        <end position="475"/>
    </location>
</feature>
<evidence type="ECO:0000313" key="2">
    <source>
        <dbReference type="EMBL" id="KKN57603.1"/>
    </source>
</evidence>
<keyword evidence="1" id="KW-0812">Transmembrane</keyword>
<gene>
    <name evidence="2" type="ORF">LCGC14_0560470</name>
</gene>
<protein>
    <recommendedName>
        <fullName evidence="3">PepSY domain-containing protein</fullName>
    </recommendedName>
</protein>
<feature type="transmembrane region" description="Helical" evidence="1">
    <location>
        <begin position="481"/>
        <end position="505"/>
    </location>
</feature>
<proteinExistence type="predicted"/>
<dbReference type="Pfam" id="PF03929">
    <property type="entry name" value="PepSY_TM"/>
    <property type="match status" value="1"/>
</dbReference>
<dbReference type="AlphaFoldDB" id="A0A0F9UVD5"/>
<feature type="transmembrane region" description="Helical" evidence="1">
    <location>
        <begin position="212"/>
        <end position="237"/>
    </location>
</feature>
<keyword evidence="1" id="KW-0472">Membrane</keyword>
<feature type="transmembrane region" description="Helical" evidence="1">
    <location>
        <begin position="157"/>
        <end position="179"/>
    </location>
</feature>
<feature type="transmembrane region" description="Helical" evidence="1">
    <location>
        <begin position="395"/>
        <end position="419"/>
    </location>
</feature>
<sequence length="532" mass="58152">MINLSNISGRRLTDIHGWAGVLFGLALYIVVFSGAIVVFSHEIGAWSVSGHKLGDGLQGKIDHRLVELSSTIPEEYKDEVGIWQNSSGELIAFFHTHVKDEAGKIKEKGTRFVLDPNSLAIISQLEGYNDELPHVTSGFLEEFLVKLHIQLHAPDPIGLYLTGILGLVLLVSAVSGFIIHRHLIKDIFISPRLNTRLLNTRDRHNLAGSWGLVFSIVLAFTGAFFSFATTLGLPVIAMTAFGGDQEKAITAIYGEPAVVDSTPEKFIGIEDIIAQSKQANIAGSDPIFVFIEHWGRADALVSTIHQPSDDHILYTTHKFSGTTGKYIGEKSAVGTQPSAGSALIGMMGVLHFGWFAGLFSRIIWLSLGLATCYVTITGLQLWVQRREKEERWQELAKLIPIVGYGLPIAMVGAAIGFILTYSHSTELVESWTVDGFLIGIVISFIIGLSLRTAEKSKQVLQRVLGVGLILLPVIRGFSHEIYIGDVGIVALDISLIISGIILLVVSRKSNAHFIKDETKSKDLNPERSAYDH</sequence>
<dbReference type="PANTHER" id="PTHR34219:SF3">
    <property type="entry name" value="BLL7967 PROTEIN"/>
    <property type="match status" value="1"/>
</dbReference>
<feature type="transmembrane region" description="Helical" evidence="1">
    <location>
        <begin position="15"/>
        <end position="39"/>
    </location>
</feature>
<accession>A0A0F9UVD5</accession>